<feature type="domain" description="GIY-YIG" evidence="2">
    <location>
        <begin position="9"/>
        <end position="84"/>
    </location>
</feature>
<dbReference type="AlphaFoldDB" id="A0A1H9JE46"/>
<dbReference type="GO" id="GO:0004519">
    <property type="term" value="F:endonuclease activity"/>
    <property type="evidence" value="ECO:0007669"/>
    <property type="project" value="UniProtKB-KW"/>
</dbReference>
<dbReference type="CDD" id="cd10456">
    <property type="entry name" value="GIY-YIG_UPF0213"/>
    <property type="match status" value="1"/>
</dbReference>
<dbReference type="InterPro" id="IPR035901">
    <property type="entry name" value="GIY-YIG_endonuc_sf"/>
</dbReference>
<dbReference type="PROSITE" id="PS50164">
    <property type="entry name" value="GIY_YIG"/>
    <property type="match status" value="1"/>
</dbReference>
<dbReference type="InterPro" id="IPR050190">
    <property type="entry name" value="UPF0213_domain"/>
</dbReference>
<dbReference type="Proteomes" id="UP000198556">
    <property type="component" value="Unassembled WGS sequence"/>
</dbReference>
<dbReference type="Pfam" id="PF01541">
    <property type="entry name" value="GIY-YIG"/>
    <property type="match status" value="1"/>
</dbReference>
<name>A0A1H9JE46_9LACT</name>
<organism evidence="3 4">
    <name type="scientific">Granulicatella balaenopterae</name>
    <dbReference type="NCBI Taxonomy" id="137733"/>
    <lineage>
        <taxon>Bacteria</taxon>
        <taxon>Bacillati</taxon>
        <taxon>Bacillota</taxon>
        <taxon>Bacilli</taxon>
        <taxon>Lactobacillales</taxon>
        <taxon>Carnobacteriaceae</taxon>
        <taxon>Granulicatella</taxon>
    </lineage>
</organism>
<keyword evidence="3" id="KW-0540">Nuclease</keyword>
<evidence type="ECO:0000313" key="3">
    <source>
        <dbReference type="EMBL" id="SEQ85078.1"/>
    </source>
</evidence>
<evidence type="ECO:0000259" key="2">
    <source>
        <dbReference type="PROSITE" id="PS50164"/>
    </source>
</evidence>
<keyword evidence="3" id="KW-0255">Endonuclease</keyword>
<dbReference type="SUPFAM" id="SSF82771">
    <property type="entry name" value="GIY-YIG endonuclease"/>
    <property type="match status" value="1"/>
</dbReference>
<evidence type="ECO:0000313" key="4">
    <source>
        <dbReference type="Proteomes" id="UP000198556"/>
    </source>
</evidence>
<proteinExistence type="inferred from homology"/>
<dbReference type="InterPro" id="IPR000305">
    <property type="entry name" value="GIY-YIG_endonuc"/>
</dbReference>
<dbReference type="EMBL" id="FOGF01000008">
    <property type="protein sequence ID" value="SEQ85078.1"/>
    <property type="molecule type" value="Genomic_DNA"/>
</dbReference>
<protein>
    <submittedName>
        <fullName evidence="3">Putative endonuclease</fullName>
    </submittedName>
</protein>
<comment type="similarity">
    <text evidence="1">Belongs to the UPF0213 family.</text>
</comment>
<gene>
    <name evidence="3" type="ORF">SAMN05421767_10865</name>
</gene>
<evidence type="ECO:0000256" key="1">
    <source>
        <dbReference type="ARBA" id="ARBA00007435"/>
    </source>
</evidence>
<dbReference type="STRING" id="137733.SAMN05421767_10865"/>
<accession>A0A1H9JE46</accession>
<reference evidence="3 4" key="1">
    <citation type="submission" date="2016-10" db="EMBL/GenBank/DDBJ databases">
        <authorList>
            <person name="de Groot N.N."/>
        </authorList>
    </citation>
    <scope>NUCLEOTIDE SEQUENCE [LARGE SCALE GENOMIC DNA]</scope>
    <source>
        <strain evidence="3 4">DSM 15827</strain>
    </source>
</reference>
<dbReference type="PANTHER" id="PTHR34477:SF1">
    <property type="entry name" value="UPF0213 PROTEIN YHBQ"/>
    <property type="match status" value="1"/>
</dbReference>
<sequence>MKPMTNNKKSHYMYIVYCKDQTLYTGYSTDFLSRVKTHNAGKGAKYTKIRRPVRLLFAKEYLDKSSALKAEAAFKKQTRSKKIAFLKEHQIDLEKVQKPVIELLEESGKDE</sequence>
<keyword evidence="4" id="KW-1185">Reference proteome</keyword>
<dbReference type="Gene3D" id="3.40.1440.10">
    <property type="entry name" value="GIY-YIG endonuclease"/>
    <property type="match status" value="1"/>
</dbReference>
<keyword evidence="3" id="KW-0378">Hydrolase</keyword>
<dbReference type="PANTHER" id="PTHR34477">
    <property type="entry name" value="UPF0213 PROTEIN YHBQ"/>
    <property type="match status" value="1"/>
</dbReference>